<comment type="caution">
    <text evidence="1">The sequence shown here is derived from an EMBL/GenBank/DDBJ whole genome shotgun (WGS) entry which is preliminary data.</text>
</comment>
<keyword evidence="2" id="KW-1185">Reference proteome</keyword>
<gene>
    <name evidence="1" type="ORF">ACFSBT_21325</name>
</gene>
<accession>A0ABD6B177</accession>
<name>A0ABD6B177_9EURY</name>
<sequence>MSDATESQKVERPPFVDPNAEYVRCWFCQETWSPEAVDGHDLSTDDEYYPKMVPVCPGGCR</sequence>
<protein>
    <submittedName>
        <fullName evidence="1">Uncharacterized protein</fullName>
    </submittedName>
</protein>
<proteinExistence type="predicted"/>
<evidence type="ECO:0000313" key="2">
    <source>
        <dbReference type="Proteomes" id="UP001597187"/>
    </source>
</evidence>
<dbReference type="RefSeq" id="WP_250875754.1">
    <property type="nucleotide sequence ID" value="NZ_JALXFV010000016.1"/>
</dbReference>
<dbReference type="AlphaFoldDB" id="A0ABD6B177"/>
<organism evidence="1 2">
    <name type="scientific">Halomarina rubra</name>
    <dbReference type="NCBI Taxonomy" id="2071873"/>
    <lineage>
        <taxon>Archaea</taxon>
        <taxon>Methanobacteriati</taxon>
        <taxon>Methanobacteriota</taxon>
        <taxon>Stenosarchaea group</taxon>
        <taxon>Halobacteria</taxon>
        <taxon>Halobacteriales</taxon>
        <taxon>Natronomonadaceae</taxon>
        <taxon>Halomarina</taxon>
    </lineage>
</organism>
<dbReference type="EMBL" id="JBHUDC010000016">
    <property type="protein sequence ID" value="MFD1515831.1"/>
    <property type="molecule type" value="Genomic_DNA"/>
</dbReference>
<reference evidence="1 2" key="1">
    <citation type="journal article" date="2019" name="Int. J. Syst. Evol. Microbiol.">
        <title>The Global Catalogue of Microorganisms (GCM) 10K type strain sequencing project: providing services to taxonomists for standard genome sequencing and annotation.</title>
        <authorList>
            <consortium name="The Broad Institute Genomics Platform"/>
            <consortium name="The Broad Institute Genome Sequencing Center for Infectious Disease"/>
            <person name="Wu L."/>
            <person name="Ma J."/>
        </authorList>
    </citation>
    <scope>NUCLEOTIDE SEQUENCE [LARGE SCALE GENOMIC DNA]</scope>
    <source>
        <strain evidence="1 2">CGMCC 1.12563</strain>
    </source>
</reference>
<evidence type="ECO:0000313" key="1">
    <source>
        <dbReference type="EMBL" id="MFD1515831.1"/>
    </source>
</evidence>
<dbReference type="Proteomes" id="UP001597187">
    <property type="component" value="Unassembled WGS sequence"/>
</dbReference>